<accession>A0AAP1V1P4</accession>
<reference evidence="1" key="1">
    <citation type="submission" date="2021-01" db="EMBL/GenBank/DDBJ databases">
        <title>Outbreak of Burkholderia contaminns endophthalmitis traced to a clinical ventilation system.</title>
        <authorList>
            <person name="Lipuma J."/>
            <person name="Spilker T."/>
            <person name="Kratholm J."/>
        </authorList>
    </citation>
    <scope>NUCLEOTIDE SEQUENCE</scope>
    <source>
        <strain evidence="1">HI4954</strain>
    </source>
</reference>
<evidence type="ECO:0000313" key="2">
    <source>
        <dbReference type="EMBL" id="MBO1829514.1"/>
    </source>
</evidence>
<dbReference type="EMBL" id="JAGEMX010000002">
    <property type="protein sequence ID" value="MBO1829514.1"/>
    <property type="molecule type" value="Genomic_DNA"/>
</dbReference>
<organism evidence="1 4">
    <name type="scientific">Burkholderia contaminans</name>
    <dbReference type="NCBI Taxonomy" id="488447"/>
    <lineage>
        <taxon>Bacteria</taxon>
        <taxon>Pseudomonadati</taxon>
        <taxon>Pseudomonadota</taxon>
        <taxon>Betaproteobacteria</taxon>
        <taxon>Burkholderiales</taxon>
        <taxon>Burkholderiaceae</taxon>
        <taxon>Burkholderia</taxon>
        <taxon>Burkholderia cepacia complex</taxon>
    </lineage>
</organism>
<evidence type="ECO:0000313" key="4">
    <source>
        <dbReference type="Proteomes" id="UP000611459"/>
    </source>
</evidence>
<dbReference type="EMBL" id="CP090641">
    <property type="protein sequence ID" value="WFN20084.1"/>
    <property type="molecule type" value="Genomic_DNA"/>
</dbReference>
<keyword evidence="5" id="KW-1185">Reference proteome</keyword>
<evidence type="ECO:0000313" key="6">
    <source>
        <dbReference type="Proteomes" id="UP001220209"/>
    </source>
</evidence>
<evidence type="ECO:0000313" key="5">
    <source>
        <dbReference type="Proteomes" id="UP000664048"/>
    </source>
</evidence>
<name>A0AAP1V1P4_9BURK</name>
<sequence>MVFILLRLQGKFEDKTNPSNLCDSLGPILFRDKFSIRRQDCRTAPPHGAARRLKKIRISGEAVYRAAVHGEGPVNIASPGPSGK</sequence>
<dbReference type="Proteomes" id="UP001220209">
    <property type="component" value="Chromosome 2"/>
</dbReference>
<dbReference type="RefSeq" id="WP_135370721.1">
    <property type="nucleotide sequence ID" value="NZ_AP018357.1"/>
</dbReference>
<reference evidence="3 6" key="3">
    <citation type="submission" date="2021-12" db="EMBL/GenBank/DDBJ databases">
        <title>Genomic and phenotypic characterization of three Burkholderia contaminans isolates recovered from different sources.</title>
        <authorList>
            <person name="Lopez De Volder A."/>
            <person name="Fan Y."/>
            <person name="Nunvar J."/>
            <person name="Herrera T."/>
            <person name="Timp W."/>
            <person name="Degrossi J."/>
        </authorList>
    </citation>
    <scope>NUCLEOTIDE SEQUENCE [LARGE SCALE GENOMIC DNA]</scope>
    <source>
        <strain evidence="3 6">LMG 23361</strain>
    </source>
</reference>
<gene>
    <name evidence="2" type="ORF">J4M89_08965</name>
    <name evidence="1" type="ORF">JIN94_08955</name>
    <name evidence="3" type="ORF">LXE91_29545</name>
</gene>
<evidence type="ECO:0000313" key="3">
    <source>
        <dbReference type="EMBL" id="WFN20084.1"/>
    </source>
</evidence>
<dbReference type="Proteomes" id="UP000611459">
    <property type="component" value="Unassembled WGS sequence"/>
</dbReference>
<evidence type="ECO:0000313" key="1">
    <source>
        <dbReference type="EMBL" id="MBK1930009.1"/>
    </source>
</evidence>
<protein>
    <submittedName>
        <fullName evidence="1">Uncharacterized protein</fullName>
    </submittedName>
</protein>
<dbReference type="Proteomes" id="UP000664048">
    <property type="component" value="Unassembled WGS sequence"/>
</dbReference>
<proteinExistence type="predicted"/>
<reference evidence="2 5" key="2">
    <citation type="submission" date="2021-03" db="EMBL/GenBank/DDBJ databases">
        <title>Clinical course, treatment and visual outcome of an outbreak of Burkholderia contaminans endophthalmitis following cataract surgery.</title>
        <authorList>
            <person name="Lind C."/>
            <person name="Olsen K."/>
            <person name="Angelsen N.K."/>
            <person name="Krefting E.A."/>
            <person name="Fossen K."/>
            <person name="Gravningen K."/>
            <person name="Depoorter E."/>
            <person name="Vandamme P."/>
            <person name="Bertelsen G."/>
        </authorList>
    </citation>
    <scope>NUCLEOTIDE SEQUENCE [LARGE SCALE GENOMIC DNA]</scope>
    <source>
        <strain evidence="2 5">51242556</strain>
    </source>
</reference>
<dbReference type="AlphaFoldDB" id="A0AAP1V1P4"/>
<dbReference type="EMBL" id="JAENIB010000002">
    <property type="protein sequence ID" value="MBK1930009.1"/>
    <property type="molecule type" value="Genomic_DNA"/>
</dbReference>